<feature type="compositionally biased region" description="Polar residues" evidence="1">
    <location>
        <begin position="143"/>
        <end position="159"/>
    </location>
</feature>
<accession>A0A3N4HA32</accession>
<organism evidence="2 3">
    <name type="scientific">Ascobolus immersus RN42</name>
    <dbReference type="NCBI Taxonomy" id="1160509"/>
    <lineage>
        <taxon>Eukaryota</taxon>
        <taxon>Fungi</taxon>
        <taxon>Dikarya</taxon>
        <taxon>Ascomycota</taxon>
        <taxon>Pezizomycotina</taxon>
        <taxon>Pezizomycetes</taxon>
        <taxon>Pezizales</taxon>
        <taxon>Ascobolaceae</taxon>
        <taxon>Ascobolus</taxon>
    </lineage>
</organism>
<dbReference type="Proteomes" id="UP000275078">
    <property type="component" value="Unassembled WGS sequence"/>
</dbReference>
<feature type="compositionally biased region" description="Pro residues" evidence="1">
    <location>
        <begin position="64"/>
        <end position="76"/>
    </location>
</feature>
<dbReference type="EMBL" id="ML119929">
    <property type="protein sequence ID" value="RPA71445.1"/>
    <property type="molecule type" value="Genomic_DNA"/>
</dbReference>
<protein>
    <submittedName>
        <fullName evidence="2">Uncharacterized protein</fullName>
    </submittedName>
</protein>
<evidence type="ECO:0000256" key="1">
    <source>
        <dbReference type="SAM" id="MobiDB-lite"/>
    </source>
</evidence>
<proteinExistence type="predicted"/>
<dbReference type="AlphaFoldDB" id="A0A3N4HA32"/>
<keyword evidence="3" id="KW-1185">Reference proteome</keyword>
<feature type="compositionally biased region" description="Basic and acidic residues" evidence="1">
    <location>
        <begin position="160"/>
        <end position="175"/>
    </location>
</feature>
<reference evidence="2 3" key="1">
    <citation type="journal article" date="2018" name="Nat. Ecol. Evol.">
        <title>Pezizomycetes genomes reveal the molecular basis of ectomycorrhizal truffle lifestyle.</title>
        <authorList>
            <person name="Murat C."/>
            <person name="Payen T."/>
            <person name="Noel B."/>
            <person name="Kuo A."/>
            <person name="Morin E."/>
            <person name="Chen J."/>
            <person name="Kohler A."/>
            <person name="Krizsan K."/>
            <person name="Balestrini R."/>
            <person name="Da Silva C."/>
            <person name="Montanini B."/>
            <person name="Hainaut M."/>
            <person name="Levati E."/>
            <person name="Barry K.W."/>
            <person name="Belfiori B."/>
            <person name="Cichocki N."/>
            <person name="Clum A."/>
            <person name="Dockter R.B."/>
            <person name="Fauchery L."/>
            <person name="Guy J."/>
            <person name="Iotti M."/>
            <person name="Le Tacon F."/>
            <person name="Lindquist E.A."/>
            <person name="Lipzen A."/>
            <person name="Malagnac F."/>
            <person name="Mello A."/>
            <person name="Molinier V."/>
            <person name="Miyauchi S."/>
            <person name="Poulain J."/>
            <person name="Riccioni C."/>
            <person name="Rubini A."/>
            <person name="Sitrit Y."/>
            <person name="Splivallo R."/>
            <person name="Traeger S."/>
            <person name="Wang M."/>
            <person name="Zifcakova L."/>
            <person name="Wipf D."/>
            <person name="Zambonelli A."/>
            <person name="Paolocci F."/>
            <person name="Nowrousian M."/>
            <person name="Ottonello S."/>
            <person name="Baldrian P."/>
            <person name="Spatafora J.W."/>
            <person name="Henrissat B."/>
            <person name="Nagy L.G."/>
            <person name="Aury J.M."/>
            <person name="Wincker P."/>
            <person name="Grigoriev I.V."/>
            <person name="Bonfante P."/>
            <person name="Martin F.M."/>
        </authorList>
    </citation>
    <scope>NUCLEOTIDE SEQUENCE [LARGE SCALE GENOMIC DNA]</scope>
    <source>
        <strain evidence="2 3">RN42</strain>
    </source>
</reference>
<feature type="region of interest" description="Disordered" evidence="1">
    <location>
        <begin position="141"/>
        <end position="175"/>
    </location>
</feature>
<sequence>MEEAAPAESTSLQQADEIWEYEEVPDSYSDGSSWLDDVEIPDSYSEPDWSEDESEPESISLTPPLRPLASPPKQTPPPLLACLPACLLACLPAFESPPLFAPQILLKLSRSFLSTSTPQPRDDPSTLWQVFPLRVLHQPEVSVGSSSTEAPQQQSLRRGQSQERSEHEGVKVNDR</sequence>
<evidence type="ECO:0000313" key="3">
    <source>
        <dbReference type="Proteomes" id="UP000275078"/>
    </source>
</evidence>
<name>A0A3N4HA32_ASCIM</name>
<evidence type="ECO:0000313" key="2">
    <source>
        <dbReference type="EMBL" id="RPA71445.1"/>
    </source>
</evidence>
<feature type="region of interest" description="Disordered" evidence="1">
    <location>
        <begin position="1"/>
        <end position="76"/>
    </location>
</feature>
<gene>
    <name evidence="2" type="ORF">BJ508DRAFT_336036</name>
</gene>